<dbReference type="OrthoDB" id="439639at2759"/>
<feature type="region of interest" description="Disordered" evidence="1">
    <location>
        <begin position="1"/>
        <end position="116"/>
    </location>
</feature>
<feature type="compositionally biased region" description="Low complexity" evidence="1">
    <location>
        <begin position="1"/>
        <end position="17"/>
    </location>
</feature>
<dbReference type="Gene3D" id="3.30.70.330">
    <property type="match status" value="1"/>
</dbReference>
<feature type="compositionally biased region" description="Acidic residues" evidence="1">
    <location>
        <begin position="46"/>
        <end position="67"/>
    </location>
</feature>
<dbReference type="AlphaFoldDB" id="V8N4X3"/>
<gene>
    <name evidence="2" type="primary">RBM19</name>
    <name evidence="2" type="ORF">L345_17697</name>
</gene>
<evidence type="ECO:0000313" key="2">
    <source>
        <dbReference type="EMBL" id="ETE56592.1"/>
    </source>
</evidence>
<sequence length="146" mass="15750">MFCSSPSPEKGESSPSKAATQQQLSDMDYLQSKVVKGDESSPSSAEESEAEEMDSEVSGGGEEEEVEEKINLKPRAASNTKPKLTGKISVQNLTENTKGTKMTSQENRSAAASEPTTAFTVKMRGAPFNVTEQNVKEFFVPLRPLA</sequence>
<feature type="non-terminal residue" evidence="2">
    <location>
        <position position="1"/>
    </location>
</feature>
<dbReference type="Proteomes" id="UP000018936">
    <property type="component" value="Unassembled WGS sequence"/>
</dbReference>
<evidence type="ECO:0000256" key="1">
    <source>
        <dbReference type="SAM" id="MobiDB-lite"/>
    </source>
</evidence>
<proteinExistence type="predicted"/>
<dbReference type="EMBL" id="AZIM01017297">
    <property type="protein sequence ID" value="ETE56592.1"/>
    <property type="molecule type" value="Genomic_DNA"/>
</dbReference>
<organism evidence="2 3">
    <name type="scientific">Ophiophagus hannah</name>
    <name type="common">King cobra</name>
    <name type="synonym">Naja hannah</name>
    <dbReference type="NCBI Taxonomy" id="8665"/>
    <lineage>
        <taxon>Eukaryota</taxon>
        <taxon>Metazoa</taxon>
        <taxon>Chordata</taxon>
        <taxon>Craniata</taxon>
        <taxon>Vertebrata</taxon>
        <taxon>Euteleostomi</taxon>
        <taxon>Lepidosauria</taxon>
        <taxon>Squamata</taxon>
        <taxon>Bifurcata</taxon>
        <taxon>Unidentata</taxon>
        <taxon>Episquamata</taxon>
        <taxon>Toxicofera</taxon>
        <taxon>Serpentes</taxon>
        <taxon>Colubroidea</taxon>
        <taxon>Elapidae</taxon>
        <taxon>Elapinae</taxon>
        <taxon>Ophiophagus</taxon>
    </lineage>
</organism>
<feature type="non-terminal residue" evidence="2">
    <location>
        <position position="146"/>
    </location>
</feature>
<protein>
    <submittedName>
        <fullName evidence="2">Putative RNA-binding protein 19</fullName>
    </submittedName>
</protein>
<reference evidence="2 3" key="1">
    <citation type="journal article" date="2013" name="Proc. Natl. Acad. Sci. U.S.A.">
        <title>The king cobra genome reveals dynamic gene evolution and adaptation in the snake venom system.</title>
        <authorList>
            <person name="Vonk F.J."/>
            <person name="Casewell N.R."/>
            <person name="Henkel C.V."/>
            <person name="Heimberg A.M."/>
            <person name="Jansen H.J."/>
            <person name="McCleary R.J."/>
            <person name="Kerkkamp H.M."/>
            <person name="Vos R.A."/>
            <person name="Guerreiro I."/>
            <person name="Calvete J.J."/>
            <person name="Wuster W."/>
            <person name="Woods A.E."/>
            <person name="Logan J.M."/>
            <person name="Harrison R.A."/>
            <person name="Castoe T.A."/>
            <person name="de Koning A.P."/>
            <person name="Pollock D.D."/>
            <person name="Yandell M."/>
            <person name="Calderon D."/>
            <person name="Renjifo C."/>
            <person name="Currier R.B."/>
            <person name="Salgado D."/>
            <person name="Pla D."/>
            <person name="Sanz L."/>
            <person name="Hyder A.S."/>
            <person name="Ribeiro J.M."/>
            <person name="Arntzen J.W."/>
            <person name="van den Thillart G.E."/>
            <person name="Boetzer M."/>
            <person name="Pirovano W."/>
            <person name="Dirks R.P."/>
            <person name="Spaink H.P."/>
            <person name="Duboule D."/>
            <person name="McGlinn E."/>
            <person name="Kini R.M."/>
            <person name="Richardson M.K."/>
        </authorList>
    </citation>
    <scope>NUCLEOTIDE SEQUENCE</scope>
    <source>
        <tissue evidence="2">Blood</tissue>
    </source>
</reference>
<keyword evidence="3" id="KW-1185">Reference proteome</keyword>
<name>V8N4X3_OPHHA</name>
<comment type="caution">
    <text evidence="2">The sequence shown here is derived from an EMBL/GenBank/DDBJ whole genome shotgun (WGS) entry which is preliminary data.</text>
</comment>
<feature type="compositionally biased region" description="Polar residues" evidence="1">
    <location>
        <begin position="77"/>
        <end position="116"/>
    </location>
</feature>
<accession>V8N4X3</accession>
<dbReference type="InterPro" id="IPR012677">
    <property type="entry name" value="Nucleotide-bd_a/b_plait_sf"/>
</dbReference>
<evidence type="ECO:0000313" key="3">
    <source>
        <dbReference type="Proteomes" id="UP000018936"/>
    </source>
</evidence>